<dbReference type="PROSITE" id="PS51096">
    <property type="entry name" value="PTS_EIIA_TYPE_4"/>
    <property type="match status" value="1"/>
</dbReference>
<dbReference type="InterPro" id="IPR004701">
    <property type="entry name" value="PTS_EIIA_man-typ"/>
</dbReference>
<dbReference type="Gene3D" id="3.40.50.510">
    <property type="entry name" value="Phosphotransferase system, mannose-type IIA component"/>
    <property type="match status" value="1"/>
</dbReference>
<organism evidence="3 4">
    <name type="scientific">Clostridium tertium</name>
    <dbReference type="NCBI Taxonomy" id="1559"/>
    <lineage>
        <taxon>Bacteria</taxon>
        <taxon>Bacillati</taxon>
        <taxon>Bacillota</taxon>
        <taxon>Clostridia</taxon>
        <taxon>Eubacteriales</taxon>
        <taxon>Clostridiaceae</taxon>
        <taxon>Clostridium</taxon>
    </lineage>
</organism>
<gene>
    <name evidence="3" type="ORF">NE398_03840</name>
</gene>
<evidence type="ECO:0000313" key="3">
    <source>
        <dbReference type="EMBL" id="MDC4239300.1"/>
    </source>
</evidence>
<evidence type="ECO:0000313" key="4">
    <source>
        <dbReference type="Proteomes" id="UP001141183"/>
    </source>
</evidence>
<dbReference type="RefSeq" id="WP_008681567.1">
    <property type="nucleotide sequence ID" value="NZ_BAAACM010000013.1"/>
</dbReference>
<dbReference type="AlphaFoldDB" id="A0A9X4AZ70"/>
<keyword evidence="1" id="KW-0808">Transferase</keyword>
<evidence type="ECO:0000259" key="2">
    <source>
        <dbReference type="PROSITE" id="PS51096"/>
    </source>
</evidence>
<name>A0A9X4AZ70_9CLOT</name>
<accession>A0A9X4AZ70</accession>
<dbReference type="PANTHER" id="PTHR33799:SF1">
    <property type="entry name" value="PTS SYSTEM MANNOSE-SPECIFIC EIIAB COMPONENT-RELATED"/>
    <property type="match status" value="1"/>
</dbReference>
<dbReference type="InterPro" id="IPR036662">
    <property type="entry name" value="PTS_EIIA_man-typ_sf"/>
</dbReference>
<keyword evidence="4" id="KW-1185">Reference proteome</keyword>
<dbReference type="Proteomes" id="UP001141183">
    <property type="component" value="Unassembled WGS sequence"/>
</dbReference>
<dbReference type="SUPFAM" id="SSF53062">
    <property type="entry name" value="PTS system fructose IIA component-like"/>
    <property type="match status" value="1"/>
</dbReference>
<dbReference type="PANTHER" id="PTHR33799">
    <property type="entry name" value="PTS PERMEASE-RELATED-RELATED"/>
    <property type="match status" value="1"/>
</dbReference>
<feature type="domain" description="PTS EIIA type-4" evidence="2">
    <location>
        <begin position="1"/>
        <end position="132"/>
    </location>
</feature>
<proteinExistence type="predicted"/>
<reference evidence="3" key="1">
    <citation type="submission" date="2022-05" db="EMBL/GenBank/DDBJ databases">
        <title>Draft genome sequence of Clostridium tertium strain CP3 isolated from Peru.</title>
        <authorList>
            <person name="Hurtado R."/>
            <person name="Lima L."/>
            <person name="Sousa T."/>
            <person name="Jaiswal A.K."/>
            <person name="Tiwari S."/>
            <person name="Maturrano L."/>
            <person name="Brenig B."/>
            <person name="Azevedo V."/>
        </authorList>
    </citation>
    <scope>NUCLEOTIDE SEQUENCE</scope>
    <source>
        <strain evidence="3">CP3</strain>
    </source>
</reference>
<dbReference type="Pfam" id="PF03610">
    <property type="entry name" value="EIIA-man"/>
    <property type="match status" value="1"/>
</dbReference>
<comment type="caution">
    <text evidence="3">The sequence shown here is derived from an EMBL/GenBank/DDBJ whole genome shotgun (WGS) entry which is preliminary data.</text>
</comment>
<dbReference type="GO" id="GO:0016020">
    <property type="term" value="C:membrane"/>
    <property type="evidence" value="ECO:0007669"/>
    <property type="project" value="InterPro"/>
</dbReference>
<evidence type="ECO:0000256" key="1">
    <source>
        <dbReference type="ARBA" id="ARBA00022679"/>
    </source>
</evidence>
<dbReference type="GO" id="GO:0016740">
    <property type="term" value="F:transferase activity"/>
    <property type="evidence" value="ECO:0007669"/>
    <property type="project" value="UniProtKB-KW"/>
</dbReference>
<dbReference type="GeneID" id="93043551"/>
<sequence>MYKIVLASHGNFANGILDTIHFFTKDTENVYKVILDESGIDNFQNKIISIFNEISDSNVLILVDLFHGTPFNVCTNNIGLINGDVDIVAGVNVPIFLDALLNSTSLSVSEEIENIKNMNVINILSEEFKNQINNNDDE</sequence>
<dbReference type="EMBL" id="JAMRYU010000003">
    <property type="protein sequence ID" value="MDC4239300.1"/>
    <property type="molecule type" value="Genomic_DNA"/>
</dbReference>
<dbReference type="InterPro" id="IPR051471">
    <property type="entry name" value="Bacterial_PTS_sugar_comp"/>
</dbReference>
<dbReference type="GO" id="GO:0009401">
    <property type="term" value="P:phosphoenolpyruvate-dependent sugar phosphotransferase system"/>
    <property type="evidence" value="ECO:0007669"/>
    <property type="project" value="InterPro"/>
</dbReference>
<protein>
    <recommendedName>
        <fullName evidence="2">PTS EIIA type-4 domain-containing protein</fullName>
    </recommendedName>
</protein>